<comment type="similarity">
    <text evidence="1 5">Belongs to the acetyltransferase family. RimI subfamily.</text>
</comment>
<dbReference type="InterPro" id="IPR016181">
    <property type="entry name" value="Acyl_CoA_acyltransferase"/>
</dbReference>
<evidence type="ECO:0000259" key="6">
    <source>
        <dbReference type="PROSITE" id="PS51186"/>
    </source>
</evidence>
<evidence type="ECO:0000313" key="8">
    <source>
        <dbReference type="Proteomes" id="UP001597215"/>
    </source>
</evidence>
<evidence type="ECO:0000256" key="1">
    <source>
        <dbReference type="ARBA" id="ARBA00005395"/>
    </source>
</evidence>
<organism evidence="7 8">
    <name type="scientific">Sphingorhabdus buctiana</name>
    <dbReference type="NCBI Taxonomy" id="1508805"/>
    <lineage>
        <taxon>Bacteria</taxon>
        <taxon>Pseudomonadati</taxon>
        <taxon>Pseudomonadota</taxon>
        <taxon>Alphaproteobacteria</taxon>
        <taxon>Sphingomonadales</taxon>
        <taxon>Sphingomonadaceae</taxon>
        <taxon>Sphingorhabdus</taxon>
    </lineage>
</organism>
<reference evidence="8" key="1">
    <citation type="journal article" date="2019" name="Int. J. Syst. Evol. Microbiol.">
        <title>The Global Catalogue of Microorganisms (GCM) 10K type strain sequencing project: providing services to taxonomists for standard genome sequencing and annotation.</title>
        <authorList>
            <consortium name="The Broad Institute Genomics Platform"/>
            <consortium name="The Broad Institute Genome Sequencing Center for Infectious Disease"/>
            <person name="Wu L."/>
            <person name="Ma J."/>
        </authorList>
    </citation>
    <scope>NUCLEOTIDE SEQUENCE [LARGE SCALE GENOMIC DNA]</scope>
    <source>
        <strain evidence="8">CGMCC 1.12449</strain>
    </source>
</reference>
<dbReference type="Pfam" id="PF00583">
    <property type="entry name" value="Acetyltransf_1"/>
    <property type="match status" value="1"/>
</dbReference>
<dbReference type="SUPFAM" id="SSF55729">
    <property type="entry name" value="Acyl-CoA N-acyltransferases (Nat)"/>
    <property type="match status" value="1"/>
</dbReference>
<sequence>MTGLQIMEGDARDVAAIMPVMDAAFDPAFGEAWTAGQCLSLLTVPGSTLVLAEVGPKVVGFALTRWILDEEELLMIGVHPEHQRQRIAHNLLSFILRRAREHNRTRIFLEVRSNNPASLFYKSFGFEYSGTRKGYYRGDNGVRYDATTMTLNL</sequence>
<evidence type="ECO:0000256" key="2">
    <source>
        <dbReference type="ARBA" id="ARBA00022490"/>
    </source>
</evidence>
<feature type="domain" description="N-acetyltransferase" evidence="6">
    <location>
        <begin position="4"/>
        <end position="153"/>
    </location>
</feature>
<comment type="subcellular location">
    <subcellularLocation>
        <location evidence="5">Cytoplasm</location>
    </subcellularLocation>
</comment>
<accession>A0ABW4MD44</accession>
<dbReference type="NCBIfam" id="TIGR01575">
    <property type="entry name" value="rimI"/>
    <property type="match status" value="1"/>
</dbReference>
<evidence type="ECO:0000256" key="5">
    <source>
        <dbReference type="RuleBase" id="RU363094"/>
    </source>
</evidence>
<dbReference type="Proteomes" id="UP001597215">
    <property type="component" value="Unassembled WGS sequence"/>
</dbReference>
<dbReference type="PANTHER" id="PTHR43420">
    <property type="entry name" value="ACETYLTRANSFERASE"/>
    <property type="match status" value="1"/>
</dbReference>
<keyword evidence="2 5" id="KW-0963">Cytoplasm</keyword>
<comment type="catalytic activity">
    <reaction evidence="5">
        <text>N-terminal L-alanyl-[ribosomal protein bS18] + acetyl-CoA = N-terminal N(alpha)-acetyl-L-alanyl-[ribosomal protein bS18] + CoA + H(+)</text>
        <dbReference type="Rhea" id="RHEA:43756"/>
        <dbReference type="Rhea" id="RHEA-COMP:10676"/>
        <dbReference type="Rhea" id="RHEA-COMP:10677"/>
        <dbReference type="ChEBI" id="CHEBI:15378"/>
        <dbReference type="ChEBI" id="CHEBI:57287"/>
        <dbReference type="ChEBI" id="CHEBI:57288"/>
        <dbReference type="ChEBI" id="CHEBI:64718"/>
        <dbReference type="ChEBI" id="CHEBI:83683"/>
        <dbReference type="EC" id="2.3.1.266"/>
    </reaction>
</comment>
<dbReference type="GO" id="GO:0005840">
    <property type="term" value="C:ribosome"/>
    <property type="evidence" value="ECO:0007669"/>
    <property type="project" value="UniProtKB-KW"/>
</dbReference>
<dbReference type="GO" id="GO:0008999">
    <property type="term" value="F:protein-N-terminal-alanine acetyltransferase activity"/>
    <property type="evidence" value="ECO:0007669"/>
    <property type="project" value="UniProtKB-EC"/>
</dbReference>
<keyword evidence="8" id="KW-1185">Reference proteome</keyword>
<comment type="function">
    <text evidence="5">Acetylates the N-terminal alanine of ribosomal protein bS18.</text>
</comment>
<dbReference type="RefSeq" id="WP_381513853.1">
    <property type="nucleotide sequence ID" value="NZ_JBHUEL010000008.1"/>
</dbReference>
<comment type="caution">
    <text evidence="7">The sequence shown here is derived from an EMBL/GenBank/DDBJ whole genome shotgun (WGS) entry which is preliminary data.</text>
</comment>
<dbReference type="InterPro" id="IPR050680">
    <property type="entry name" value="YpeA/RimI_acetyltransf"/>
</dbReference>
<gene>
    <name evidence="7" type="primary">rimI</name>
    <name evidence="7" type="ORF">ACFSAG_09180</name>
</gene>
<keyword evidence="7" id="KW-0689">Ribosomal protein</keyword>
<protein>
    <recommendedName>
        <fullName evidence="5">[Ribosomal protein bS18]-alanine N-acetyltransferase</fullName>
        <ecNumber evidence="5">2.3.1.266</ecNumber>
    </recommendedName>
</protein>
<keyword evidence="7" id="KW-0687">Ribonucleoprotein</keyword>
<evidence type="ECO:0000256" key="3">
    <source>
        <dbReference type="ARBA" id="ARBA00022679"/>
    </source>
</evidence>
<keyword evidence="3 7" id="KW-0808">Transferase</keyword>
<evidence type="ECO:0000256" key="4">
    <source>
        <dbReference type="ARBA" id="ARBA00023315"/>
    </source>
</evidence>
<evidence type="ECO:0000313" key="7">
    <source>
        <dbReference type="EMBL" id="MFD1767014.1"/>
    </source>
</evidence>
<dbReference type="EMBL" id="JBHUEL010000008">
    <property type="protein sequence ID" value="MFD1767014.1"/>
    <property type="molecule type" value="Genomic_DNA"/>
</dbReference>
<keyword evidence="4 7" id="KW-0012">Acyltransferase</keyword>
<dbReference type="CDD" id="cd04301">
    <property type="entry name" value="NAT_SF"/>
    <property type="match status" value="1"/>
</dbReference>
<dbReference type="InterPro" id="IPR006464">
    <property type="entry name" value="AcTrfase_RimI/Ard1"/>
</dbReference>
<dbReference type="EC" id="2.3.1.266" evidence="5"/>
<dbReference type="Gene3D" id="3.40.630.30">
    <property type="match status" value="1"/>
</dbReference>
<name>A0ABW4MD44_9SPHN</name>
<dbReference type="InterPro" id="IPR000182">
    <property type="entry name" value="GNAT_dom"/>
</dbReference>
<dbReference type="PROSITE" id="PS51186">
    <property type="entry name" value="GNAT"/>
    <property type="match status" value="1"/>
</dbReference>
<proteinExistence type="inferred from homology"/>
<dbReference type="PANTHER" id="PTHR43420:SF44">
    <property type="entry name" value="ACETYLTRANSFERASE YPEA"/>
    <property type="match status" value="1"/>
</dbReference>